<dbReference type="InterPro" id="IPR023214">
    <property type="entry name" value="HAD_sf"/>
</dbReference>
<dbReference type="GO" id="GO:0055070">
    <property type="term" value="P:copper ion homeostasis"/>
    <property type="evidence" value="ECO:0007669"/>
    <property type="project" value="TreeGrafter"/>
</dbReference>
<dbReference type="SUPFAM" id="SSF81653">
    <property type="entry name" value="Calcium ATPase, transduction domain A"/>
    <property type="match status" value="1"/>
</dbReference>
<keyword evidence="7" id="KW-1278">Translocase</keyword>
<dbReference type="InterPro" id="IPR017969">
    <property type="entry name" value="Heavy-metal-associated_CS"/>
</dbReference>
<evidence type="ECO:0000256" key="1">
    <source>
        <dbReference type="ARBA" id="ARBA00004141"/>
    </source>
</evidence>
<reference evidence="14" key="1">
    <citation type="journal article" date="2014" name="Proc. Natl. Acad. Sci. U.S.A.">
        <title>Extensive sampling of basidiomycete genomes demonstrates inadequacy of the white-rot/brown-rot paradigm for wood decay fungi.</title>
        <authorList>
            <person name="Riley R."/>
            <person name="Salamov A.A."/>
            <person name="Brown D.W."/>
            <person name="Nagy L.G."/>
            <person name="Floudas D."/>
            <person name="Held B.W."/>
            <person name="Levasseur A."/>
            <person name="Lombard V."/>
            <person name="Morin E."/>
            <person name="Otillar R."/>
            <person name="Lindquist E.A."/>
            <person name="Sun H."/>
            <person name="LaButti K.M."/>
            <person name="Schmutz J."/>
            <person name="Jabbour D."/>
            <person name="Luo H."/>
            <person name="Baker S.E."/>
            <person name="Pisabarro A.G."/>
            <person name="Walton J.D."/>
            <person name="Blanchette R.A."/>
            <person name="Henrissat B."/>
            <person name="Martin F."/>
            <person name="Cullen D."/>
            <person name="Hibbett D.S."/>
            <person name="Grigoriev I.V."/>
        </authorList>
    </citation>
    <scope>NUCLEOTIDE SEQUENCE [LARGE SCALE GENOMIC DNA]</scope>
    <source>
        <strain evidence="14">CBS 339.88</strain>
    </source>
</reference>
<evidence type="ECO:0000256" key="4">
    <source>
        <dbReference type="ARBA" id="ARBA00022723"/>
    </source>
</evidence>
<dbReference type="PROSITE" id="PS50846">
    <property type="entry name" value="HMA_2"/>
    <property type="match status" value="1"/>
</dbReference>
<gene>
    <name evidence="13" type="ORF">GALMADRAFT_222810</name>
</gene>
<keyword evidence="3 10" id="KW-0812">Transmembrane</keyword>
<dbReference type="GO" id="GO:0005507">
    <property type="term" value="F:copper ion binding"/>
    <property type="evidence" value="ECO:0007669"/>
    <property type="project" value="TreeGrafter"/>
</dbReference>
<dbReference type="InterPro" id="IPR006121">
    <property type="entry name" value="HMA_dom"/>
</dbReference>
<dbReference type="PANTHER" id="PTHR43520:SF32">
    <property type="entry name" value="COPPER RESISTANCE P-TYPE ATPASE (EUROFUNG)"/>
    <property type="match status" value="1"/>
</dbReference>
<dbReference type="STRING" id="685588.A0A067T9R6"/>
<dbReference type="GO" id="GO:0016887">
    <property type="term" value="F:ATP hydrolysis activity"/>
    <property type="evidence" value="ECO:0007669"/>
    <property type="project" value="InterPro"/>
</dbReference>
<evidence type="ECO:0000256" key="10">
    <source>
        <dbReference type="RuleBase" id="RU362081"/>
    </source>
</evidence>
<keyword evidence="6 10" id="KW-0067">ATP-binding</keyword>
<dbReference type="OrthoDB" id="432719at2759"/>
<dbReference type="PROSITE" id="PS00154">
    <property type="entry name" value="ATPASE_E1_E2"/>
    <property type="match status" value="1"/>
</dbReference>
<dbReference type="PROSITE" id="PS01047">
    <property type="entry name" value="HMA_1"/>
    <property type="match status" value="1"/>
</dbReference>
<evidence type="ECO:0000256" key="2">
    <source>
        <dbReference type="ARBA" id="ARBA00006024"/>
    </source>
</evidence>
<evidence type="ECO:0000313" key="13">
    <source>
        <dbReference type="EMBL" id="KDR79871.1"/>
    </source>
</evidence>
<dbReference type="PRINTS" id="PR00119">
    <property type="entry name" value="CATATPASE"/>
</dbReference>
<keyword evidence="14" id="KW-1185">Reference proteome</keyword>
<dbReference type="InterPro" id="IPR036163">
    <property type="entry name" value="HMA_dom_sf"/>
</dbReference>
<dbReference type="InterPro" id="IPR008250">
    <property type="entry name" value="ATPase_P-typ_transduc_dom_A_sf"/>
</dbReference>
<feature type="transmembrane region" description="Helical" evidence="10">
    <location>
        <begin position="199"/>
        <end position="223"/>
    </location>
</feature>
<keyword evidence="5 10" id="KW-0547">Nucleotide-binding</keyword>
<evidence type="ECO:0000256" key="6">
    <source>
        <dbReference type="ARBA" id="ARBA00022840"/>
    </source>
</evidence>
<dbReference type="Gene3D" id="2.70.150.10">
    <property type="entry name" value="Calcium-transporting ATPase, cytoplasmic transduction domain A"/>
    <property type="match status" value="1"/>
</dbReference>
<dbReference type="GO" id="GO:0043682">
    <property type="term" value="F:P-type divalent copper transporter activity"/>
    <property type="evidence" value="ECO:0007669"/>
    <property type="project" value="TreeGrafter"/>
</dbReference>
<comment type="subcellular location">
    <subcellularLocation>
        <location evidence="1">Membrane</location>
        <topology evidence="1">Multi-pass membrane protein</topology>
    </subcellularLocation>
</comment>
<dbReference type="Proteomes" id="UP000027222">
    <property type="component" value="Unassembled WGS sequence"/>
</dbReference>
<dbReference type="Pfam" id="PF00122">
    <property type="entry name" value="E1-E2_ATPase"/>
    <property type="match status" value="1"/>
</dbReference>
<dbReference type="Pfam" id="PF00403">
    <property type="entry name" value="HMA"/>
    <property type="match status" value="1"/>
</dbReference>
<dbReference type="InterPro" id="IPR018303">
    <property type="entry name" value="ATPase_P-typ_P_site"/>
</dbReference>
<feature type="transmembrane region" description="Helical" evidence="10">
    <location>
        <begin position="955"/>
        <end position="976"/>
    </location>
</feature>
<keyword evidence="8 10" id="KW-1133">Transmembrane helix</keyword>
<feature type="region of interest" description="Disordered" evidence="11">
    <location>
        <begin position="1"/>
        <end position="21"/>
    </location>
</feature>
<dbReference type="Gene3D" id="3.40.50.1000">
    <property type="entry name" value="HAD superfamily/HAD-like"/>
    <property type="match status" value="1"/>
</dbReference>
<evidence type="ECO:0000256" key="9">
    <source>
        <dbReference type="ARBA" id="ARBA00023136"/>
    </source>
</evidence>
<evidence type="ECO:0000259" key="12">
    <source>
        <dbReference type="PROSITE" id="PS50846"/>
    </source>
</evidence>
<dbReference type="InterPro" id="IPR001757">
    <property type="entry name" value="P_typ_ATPase"/>
</dbReference>
<evidence type="ECO:0000313" key="14">
    <source>
        <dbReference type="Proteomes" id="UP000027222"/>
    </source>
</evidence>
<dbReference type="SUPFAM" id="SSF55008">
    <property type="entry name" value="HMA, heavy metal-associated domain"/>
    <property type="match status" value="1"/>
</dbReference>
<dbReference type="InterPro" id="IPR023299">
    <property type="entry name" value="ATPase_P-typ_cyto_dom_N"/>
</dbReference>
<dbReference type="AlphaFoldDB" id="A0A067T9R6"/>
<dbReference type="CDD" id="cd00371">
    <property type="entry name" value="HMA"/>
    <property type="match status" value="1"/>
</dbReference>
<comment type="similarity">
    <text evidence="2 10">Belongs to the cation transport ATPase (P-type) (TC 3.A.3) family. Type IB subfamily.</text>
</comment>
<dbReference type="InterPro" id="IPR027256">
    <property type="entry name" value="P-typ_ATPase_IB"/>
</dbReference>
<dbReference type="NCBIfam" id="TIGR01525">
    <property type="entry name" value="ATPase-IB_hvy"/>
    <property type="match status" value="1"/>
</dbReference>
<keyword evidence="4 10" id="KW-0479">Metal-binding</keyword>
<dbReference type="InterPro" id="IPR036412">
    <property type="entry name" value="HAD-like_sf"/>
</dbReference>
<feature type="transmembrane region" description="Helical" evidence="10">
    <location>
        <begin position="552"/>
        <end position="580"/>
    </location>
</feature>
<dbReference type="Pfam" id="PF00702">
    <property type="entry name" value="Hydrolase"/>
    <property type="match status" value="1"/>
</dbReference>
<name>A0A067T9R6_GALM3</name>
<evidence type="ECO:0000256" key="5">
    <source>
        <dbReference type="ARBA" id="ARBA00022741"/>
    </source>
</evidence>
<organism evidence="13 14">
    <name type="scientific">Galerina marginata (strain CBS 339.88)</name>
    <dbReference type="NCBI Taxonomy" id="685588"/>
    <lineage>
        <taxon>Eukaryota</taxon>
        <taxon>Fungi</taxon>
        <taxon>Dikarya</taxon>
        <taxon>Basidiomycota</taxon>
        <taxon>Agaricomycotina</taxon>
        <taxon>Agaricomycetes</taxon>
        <taxon>Agaricomycetidae</taxon>
        <taxon>Agaricales</taxon>
        <taxon>Agaricineae</taxon>
        <taxon>Strophariaceae</taxon>
        <taxon>Galerina</taxon>
    </lineage>
</organism>
<dbReference type="GO" id="GO:0005524">
    <property type="term" value="F:ATP binding"/>
    <property type="evidence" value="ECO:0007669"/>
    <property type="project" value="UniProtKB-UniRule"/>
</dbReference>
<feature type="transmembrane region" description="Helical" evidence="10">
    <location>
        <begin position="510"/>
        <end position="532"/>
    </location>
</feature>
<dbReference type="GO" id="GO:0016020">
    <property type="term" value="C:membrane"/>
    <property type="evidence" value="ECO:0007669"/>
    <property type="project" value="UniProtKB-SubCell"/>
</dbReference>
<evidence type="ECO:0000256" key="8">
    <source>
        <dbReference type="ARBA" id="ARBA00022989"/>
    </source>
</evidence>
<dbReference type="FunFam" id="3.30.70.100:FF:000001">
    <property type="entry name" value="ATPase copper transporting beta"/>
    <property type="match status" value="1"/>
</dbReference>
<feature type="domain" description="HMA" evidence="12">
    <location>
        <begin position="21"/>
        <end position="86"/>
    </location>
</feature>
<dbReference type="SUPFAM" id="SSF81665">
    <property type="entry name" value="Calcium ATPase, transmembrane domain M"/>
    <property type="match status" value="1"/>
</dbReference>
<feature type="transmembrane region" description="Helical" evidence="10">
    <location>
        <begin position="927"/>
        <end position="949"/>
    </location>
</feature>
<keyword evidence="9 10" id="KW-0472">Membrane</keyword>
<accession>A0A067T9R6</accession>
<dbReference type="HOGENOM" id="CLU_001771_0_2_1"/>
<dbReference type="SFLD" id="SFLDS00003">
    <property type="entry name" value="Haloacid_Dehalogenase"/>
    <property type="match status" value="1"/>
</dbReference>
<dbReference type="Gene3D" id="3.40.1110.10">
    <property type="entry name" value="Calcium-transporting ATPase, cytoplasmic domain N"/>
    <property type="match status" value="1"/>
</dbReference>
<dbReference type="PROSITE" id="PS01229">
    <property type="entry name" value="COF_2"/>
    <property type="match status" value="1"/>
</dbReference>
<evidence type="ECO:0000256" key="7">
    <source>
        <dbReference type="ARBA" id="ARBA00022967"/>
    </source>
</evidence>
<proteinExistence type="inferred from homology"/>
<dbReference type="SFLD" id="SFLDF00027">
    <property type="entry name" value="p-type_atpase"/>
    <property type="match status" value="1"/>
</dbReference>
<dbReference type="InterPro" id="IPR023298">
    <property type="entry name" value="ATPase_P-typ_TM_dom_sf"/>
</dbReference>
<dbReference type="SUPFAM" id="SSF81660">
    <property type="entry name" value="Metal cation-transporting ATPase, ATP-binding domain N"/>
    <property type="match status" value="1"/>
</dbReference>
<dbReference type="NCBIfam" id="TIGR01494">
    <property type="entry name" value="ATPase_P-type"/>
    <property type="match status" value="2"/>
</dbReference>
<dbReference type="InterPro" id="IPR044492">
    <property type="entry name" value="P_typ_ATPase_HD_dom"/>
</dbReference>
<dbReference type="PANTHER" id="PTHR43520">
    <property type="entry name" value="ATP7, ISOFORM B"/>
    <property type="match status" value="1"/>
</dbReference>
<dbReference type="SFLD" id="SFLDG00002">
    <property type="entry name" value="C1.7:_P-type_atpase_like"/>
    <property type="match status" value="1"/>
</dbReference>
<sequence length="1001" mass="107503">MKNPTTMRGKLEEPSTSESPSSVLLAVGGMTCAACTRTITDAVSELKGVSDLSVNLLGKSASAVVVQASLVDSLVTLIEDIGYECQVISVTPITSARTRGQVDKTREVALEISGAQSVPKSVTDALEQLGSSITLLNPHTSDPKNVLRLGYSPRPPEFTIRTILSTISSASFPVGVTIWRPPSTDDVARLMYLKEQRQLLRRLLVAVIVAIPIFIIGIVYMSLVKEGNPGRRYFEESLWAGQVSRGEWALFVLATPVMFYSAETFHHRSLQELWFLWRPGSQASFASRFFRFGSMNLLISLGVSVAYFSSIAELAISATRSPRHSTATTGSMTYFDSVAFLTMFLLIGRFIEAFSKHQAANAVTLLGKLRSSEALLVEAIPSPTSSFEANDGKLEKLSIHHSSFRVEKTSTDLLEVGDVVRIPPGATPPADGVIVSADVTYFDESSLTGESRDVTKSKGDAIFVGTINKLRAIDMRVEAMGGETMLEKVIDAVREGQNNRAQIERLMDVITAYFVPVVTALAILTWIIWLSLGVSGVLPADTLSGNVGGWPFWSLEFAISVFIIACPCGIGLAAPTALLVGSGLAAKHGILARGGGEAFQEASQIDVIVFDKTGTLTEGSDPKVTDEVIHSLSIFPGSDDPEKPEWSGEIAGVVLQLASGSSHPLSVSLRSHFHDKTSFTVTGGDIEELPGCGVKGKFRLTHGGVATELRAILGNETWLGEHGAIPSQQDSEWLDRMRKEGKSVVLLALSAGEENAAKSPQAAEDSFSIAALFAIADPIRTEATWVISQLQSQGIETWMISGDNRVTAMAVAKSVGIPSANVIAGVLPQQKAEKILWLRTLPRIRDAEKRRKSKNDSTQRRQIIAMVGDGINDAPALTAADVGIAMGSGSDVALSSAKFVLLSSNLRSLLVLTDLSRKIFNRIKFNFGWASIYNVLSLPIAAGAIYPAGHARLNPVWSSLAMALSSTSVVCSSLLLRLYKEPKFPDAGQISTANVEPVRQV</sequence>
<dbReference type="InterPro" id="IPR059000">
    <property type="entry name" value="ATPase_P-type_domA"/>
</dbReference>
<evidence type="ECO:0000256" key="11">
    <source>
        <dbReference type="SAM" id="MobiDB-lite"/>
    </source>
</evidence>
<feature type="transmembrane region" description="Helical" evidence="10">
    <location>
        <begin position="331"/>
        <end position="351"/>
    </location>
</feature>
<dbReference type="Gene3D" id="3.30.70.100">
    <property type="match status" value="1"/>
</dbReference>
<feature type="transmembrane region" description="Helical" evidence="10">
    <location>
        <begin position="297"/>
        <end position="319"/>
    </location>
</feature>
<dbReference type="SUPFAM" id="SSF56784">
    <property type="entry name" value="HAD-like"/>
    <property type="match status" value="1"/>
</dbReference>
<evidence type="ECO:0000256" key="3">
    <source>
        <dbReference type="ARBA" id="ARBA00022692"/>
    </source>
</evidence>
<dbReference type="EMBL" id="KL142372">
    <property type="protein sequence ID" value="KDR79871.1"/>
    <property type="molecule type" value="Genomic_DNA"/>
</dbReference>
<protein>
    <recommendedName>
        <fullName evidence="12">HMA domain-containing protein</fullName>
    </recommendedName>
</protein>